<evidence type="ECO:0000256" key="2">
    <source>
        <dbReference type="SAM" id="Phobius"/>
    </source>
</evidence>
<name>M0AHE4_9EURY</name>
<feature type="region of interest" description="Disordered" evidence="1">
    <location>
        <begin position="130"/>
        <end position="150"/>
    </location>
</feature>
<dbReference type="PATRIC" id="fig|1227492.4.peg.2494"/>
<dbReference type="AlphaFoldDB" id="M0AHE4"/>
<dbReference type="EMBL" id="AOIN01000065">
    <property type="protein sequence ID" value="ELY97796.1"/>
    <property type="molecule type" value="Genomic_DNA"/>
</dbReference>
<feature type="region of interest" description="Disordered" evidence="1">
    <location>
        <begin position="33"/>
        <end position="65"/>
    </location>
</feature>
<evidence type="ECO:0000313" key="4">
    <source>
        <dbReference type="EMBL" id="ELY97796.1"/>
    </source>
</evidence>
<sequence length="328" mass="34032">MSRNNLLVRVLAAIGGIVAVALVAATIDSPFETGGSGGSAPGSGNGEGGGDPIEQPPPPEDPATPPEIPTFLEYLIYAIVIIGVIAAVWYLLANRREAVKLIAVGLVMALIGIAIVYLFLGAGDPSAPGEMIPGSENGDPAASGDGDGERTDLVPTNALVAVLAIITAIFVAGVFFTRGTGEDRKPSEEPAVADDDHQQNTDAIAVGSAAGRAADRIDDTDDVDNEIYRAWREMTQPLDVDRPESSTPGEFATAATDAGLDRQHVDELTRLFEDVRYGPTETTPELENRAVSILREIESTYGDDSPSSAAAGHQTGPTGSHSDGGTDE</sequence>
<dbReference type="RefSeq" id="WP_006167949.1">
    <property type="nucleotide sequence ID" value="NZ_AOIN01000065.1"/>
</dbReference>
<reference evidence="4 5" key="1">
    <citation type="journal article" date="2014" name="PLoS Genet.">
        <title>Phylogenetically driven sequencing of extremely halophilic archaea reveals strategies for static and dynamic osmo-response.</title>
        <authorList>
            <person name="Becker E.A."/>
            <person name="Seitzer P.M."/>
            <person name="Tritt A."/>
            <person name="Larsen D."/>
            <person name="Krusor M."/>
            <person name="Yao A.I."/>
            <person name="Wu D."/>
            <person name="Madern D."/>
            <person name="Eisen J.A."/>
            <person name="Darling A.E."/>
            <person name="Facciotti M.T."/>
        </authorList>
    </citation>
    <scope>NUCLEOTIDE SEQUENCE [LARGE SCALE GENOMIC DNA]</scope>
    <source>
        <strain evidence="4 5">JCM 10990</strain>
    </source>
</reference>
<keyword evidence="2" id="KW-0472">Membrane</keyword>
<protein>
    <recommendedName>
        <fullName evidence="3">Protein-glutamine gamma-glutamyltransferase-like C-terminal domain-containing protein</fullName>
    </recommendedName>
</protein>
<gene>
    <name evidence="4" type="ORF">C482_12620</name>
</gene>
<evidence type="ECO:0000256" key="1">
    <source>
        <dbReference type="SAM" id="MobiDB-lite"/>
    </source>
</evidence>
<feature type="transmembrane region" description="Helical" evidence="2">
    <location>
        <begin position="158"/>
        <end position="177"/>
    </location>
</feature>
<keyword evidence="2" id="KW-1133">Transmembrane helix</keyword>
<accession>M0AHE4</accession>
<feature type="transmembrane region" description="Helical" evidence="2">
    <location>
        <begin position="74"/>
        <end position="92"/>
    </location>
</feature>
<proteinExistence type="predicted"/>
<feature type="region of interest" description="Disordered" evidence="1">
    <location>
        <begin position="295"/>
        <end position="328"/>
    </location>
</feature>
<dbReference type="Pfam" id="PF13559">
    <property type="entry name" value="DUF4129"/>
    <property type="match status" value="1"/>
</dbReference>
<feature type="domain" description="Protein-glutamine gamma-glutamyltransferase-like C-terminal" evidence="3">
    <location>
        <begin position="228"/>
        <end position="295"/>
    </location>
</feature>
<dbReference type="Proteomes" id="UP000011693">
    <property type="component" value="Unassembled WGS sequence"/>
</dbReference>
<feature type="transmembrane region" description="Helical" evidence="2">
    <location>
        <begin position="99"/>
        <end position="120"/>
    </location>
</feature>
<comment type="caution">
    <text evidence="4">The sequence shown here is derived from an EMBL/GenBank/DDBJ whole genome shotgun (WGS) entry which is preliminary data.</text>
</comment>
<feature type="transmembrane region" description="Helical" evidence="2">
    <location>
        <begin position="7"/>
        <end position="27"/>
    </location>
</feature>
<keyword evidence="2" id="KW-0812">Transmembrane</keyword>
<evidence type="ECO:0000313" key="5">
    <source>
        <dbReference type="Proteomes" id="UP000011693"/>
    </source>
</evidence>
<feature type="compositionally biased region" description="Pro residues" evidence="1">
    <location>
        <begin position="54"/>
        <end position="65"/>
    </location>
</feature>
<dbReference type="OrthoDB" id="206550at2157"/>
<organism evidence="4 5">
    <name type="scientific">Natrialba chahannaoensis JCM 10990</name>
    <dbReference type="NCBI Taxonomy" id="1227492"/>
    <lineage>
        <taxon>Archaea</taxon>
        <taxon>Methanobacteriati</taxon>
        <taxon>Methanobacteriota</taxon>
        <taxon>Stenosarchaea group</taxon>
        <taxon>Halobacteria</taxon>
        <taxon>Halobacteriales</taxon>
        <taxon>Natrialbaceae</taxon>
        <taxon>Natrialba</taxon>
    </lineage>
</organism>
<dbReference type="STRING" id="1227492.C482_12620"/>
<feature type="compositionally biased region" description="Polar residues" evidence="1">
    <location>
        <begin position="315"/>
        <end position="328"/>
    </location>
</feature>
<feature type="compositionally biased region" description="Gly residues" evidence="1">
    <location>
        <begin position="34"/>
        <end position="51"/>
    </location>
</feature>
<dbReference type="InterPro" id="IPR025403">
    <property type="entry name" value="TgpA-like_C"/>
</dbReference>
<keyword evidence="5" id="KW-1185">Reference proteome</keyword>
<evidence type="ECO:0000259" key="3">
    <source>
        <dbReference type="Pfam" id="PF13559"/>
    </source>
</evidence>